<dbReference type="GO" id="GO:0005634">
    <property type="term" value="C:nucleus"/>
    <property type="evidence" value="ECO:0007669"/>
    <property type="project" value="UniProtKB-SubCell"/>
</dbReference>
<keyword evidence="4" id="KW-0804">Transcription</keyword>
<protein>
    <recommendedName>
        <fullName evidence="7">TF-B3 domain-containing protein</fullName>
    </recommendedName>
</protein>
<dbReference type="EnsemblPlants" id="HORVU.MOREX.r3.4HG0333790.1">
    <property type="protein sequence ID" value="HORVU.MOREX.r3.4HG0333790.1.CDS1"/>
    <property type="gene ID" value="HORVU.MOREX.r3.4HG0333790"/>
</dbReference>
<dbReference type="PANTHER" id="PTHR31920:SF146">
    <property type="entry name" value="TF-B3 DOMAIN-CONTAINING PROTEIN"/>
    <property type="match status" value="1"/>
</dbReference>
<feature type="region of interest" description="Disordered" evidence="6">
    <location>
        <begin position="27"/>
        <end position="59"/>
    </location>
</feature>
<evidence type="ECO:0000256" key="1">
    <source>
        <dbReference type="ARBA" id="ARBA00004123"/>
    </source>
</evidence>
<dbReference type="SMR" id="A0A8I6XEI3"/>
<dbReference type="GO" id="GO:0003677">
    <property type="term" value="F:DNA binding"/>
    <property type="evidence" value="ECO:0007669"/>
    <property type="project" value="UniProtKB-KW"/>
</dbReference>
<dbReference type="PROSITE" id="PS50863">
    <property type="entry name" value="B3"/>
    <property type="match status" value="1"/>
</dbReference>
<evidence type="ECO:0000256" key="4">
    <source>
        <dbReference type="ARBA" id="ARBA00023163"/>
    </source>
</evidence>
<dbReference type="InterPro" id="IPR050655">
    <property type="entry name" value="Plant_B3_domain"/>
</dbReference>
<reference evidence="8" key="2">
    <citation type="submission" date="2020-10" db="EMBL/GenBank/DDBJ databases">
        <authorList>
            <person name="Scholz U."/>
            <person name="Mascher M."/>
            <person name="Fiebig A."/>
        </authorList>
    </citation>
    <scope>NUCLEOTIDE SEQUENCE [LARGE SCALE GENOMIC DNA]</scope>
    <source>
        <strain evidence="8">cv. Morex</strain>
    </source>
</reference>
<keyword evidence="9" id="KW-1185">Reference proteome</keyword>
<dbReference type="InterPro" id="IPR015300">
    <property type="entry name" value="DNA-bd_pseudobarrel_sf"/>
</dbReference>
<dbReference type="Proteomes" id="UP000011116">
    <property type="component" value="Chromosome 4H"/>
</dbReference>
<dbReference type="AlphaFoldDB" id="A0A8I6XEI3"/>
<proteinExistence type="predicted"/>
<evidence type="ECO:0000256" key="3">
    <source>
        <dbReference type="ARBA" id="ARBA00023125"/>
    </source>
</evidence>
<evidence type="ECO:0000313" key="8">
    <source>
        <dbReference type="EnsemblPlants" id="HORVU.MOREX.r3.4HG0333790.1.CDS1"/>
    </source>
</evidence>
<evidence type="ECO:0000259" key="7">
    <source>
        <dbReference type="PROSITE" id="PS50863"/>
    </source>
</evidence>
<evidence type="ECO:0000256" key="5">
    <source>
        <dbReference type="ARBA" id="ARBA00023242"/>
    </source>
</evidence>
<dbReference type="SUPFAM" id="SSF101936">
    <property type="entry name" value="DNA-binding pseudobarrel domain"/>
    <property type="match status" value="1"/>
</dbReference>
<sequence>MGTEVLPTINKKGKAAVHPIPEVVLSPTAEEGPKTPTVGDDECMEDPRSSKRRNYGHYHEEGGPTHFRKVILAPKLECILMPLDFTKHFATVPTEFKLKNNTGCSWRVTVKLMNDRVTMDRGWATFTAIHQINIDYMVTFNLLTPDTLEVIIFDDEVVKKCGKHEKAFVARD</sequence>
<dbReference type="Gramene" id="HORVU.MOREX.r3.4HG0333790.1">
    <property type="protein sequence ID" value="HORVU.MOREX.r3.4HG0333790.1.CDS1"/>
    <property type="gene ID" value="HORVU.MOREX.r3.4HG0333790"/>
</dbReference>
<comment type="subcellular location">
    <subcellularLocation>
        <location evidence="1">Nucleus</location>
    </subcellularLocation>
</comment>
<dbReference type="PANTHER" id="PTHR31920">
    <property type="entry name" value="B3 DOMAIN-CONTAINING"/>
    <property type="match status" value="1"/>
</dbReference>
<evidence type="ECO:0000313" key="9">
    <source>
        <dbReference type="Proteomes" id="UP000011116"/>
    </source>
</evidence>
<reference evidence="9" key="1">
    <citation type="journal article" date="2012" name="Nature">
        <title>A physical, genetic and functional sequence assembly of the barley genome.</title>
        <authorList>
            <consortium name="The International Barley Genome Sequencing Consortium"/>
            <person name="Mayer K.F."/>
            <person name="Waugh R."/>
            <person name="Brown J.W."/>
            <person name="Schulman A."/>
            <person name="Langridge P."/>
            <person name="Platzer M."/>
            <person name="Fincher G.B."/>
            <person name="Muehlbauer G.J."/>
            <person name="Sato K."/>
            <person name="Close T.J."/>
            <person name="Wise R.P."/>
            <person name="Stein N."/>
        </authorList>
    </citation>
    <scope>NUCLEOTIDE SEQUENCE [LARGE SCALE GENOMIC DNA]</scope>
    <source>
        <strain evidence="9">cv. Morex</strain>
    </source>
</reference>
<keyword evidence="3" id="KW-0238">DNA-binding</keyword>
<organism evidence="8 9">
    <name type="scientific">Hordeum vulgare subsp. vulgare</name>
    <name type="common">Domesticated barley</name>
    <dbReference type="NCBI Taxonomy" id="112509"/>
    <lineage>
        <taxon>Eukaryota</taxon>
        <taxon>Viridiplantae</taxon>
        <taxon>Streptophyta</taxon>
        <taxon>Embryophyta</taxon>
        <taxon>Tracheophyta</taxon>
        <taxon>Spermatophyta</taxon>
        <taxon>Magnoliopsida</taxon>
        <taxon>Liliopsida</taxon>
        <taxon>Poales</taxon>
        <taxon>Poaceae</taxon>
        <taxon>BOP clade</taxon>
        <taxon>Pooideae</taxon>
        <taxon>Triticodae</taxon>
        <taxon>Triticeae</taxon>
        <taxon>Hordeinae</taxon>
        <taxon>Hordeum</taxon>
    </lineage>
</organism>
<dbReference type="Gene3D" id="2.40.330.10">
    <property type="entry name" value="DNA-binding pseudobarrel domain"/>
    <property type="match status" value="1"/>
</dbReference>
<evidence type="ECO:0000256" key="2">
    <source>
        <dbReference type="ARBA" id="ARBA00023015"/>
    </source>
</evidence>
<feature type="domain" description="TF-B3" evidence="7">
    <location>
        <begin position="64"/>
        <end position="156"/>
    </location>
</feature>
<keyword evidence="5" id="KW-0539">Nucleus</keyword>
<reference evidence="8" key="3">
    <citation type="submission" date="2022-01" db="UniProtKB">
        <authorList>
            <consortium name="EnsemblPlants"/>
        </authorList>
    </citation>
    <scope>IDENTIFICATION</scope>
    <source>
        <strain evidence="8">subsp. vulgare</strain>
    </source>
</reference>
<evidence type="ECO:0000256" key="6">
    <source>
        <dbReference type="SAM" id="MobiDB-lite"/>
    </source>
</evidence>
<accession>A0A8I6XEI3</accession>
<dbReference type="InterPro" id="IPR003340">
    <property type="entry name" value="B3_DNA-bd"/>
</dbReference>
<name>A0A8I6XEI3_HORVV</name>
<dbReference type="Pfam" id="PF02362">
    <property type="entry name" value="B3"/>
    <property type="match status" value="1"/>
</dbReference>
<keyword evidence="2" id="KW-0805">Transcription regulation</keyword>